<keyword evidence="1" id="KW-1133">Transmembrane helix</keyword>
<evidence type="ECO:0000256" key="1">
    <source>
        <dbReference type="SAM" id="Phobius"/>
    </source>
</evidence>
<keyword evidence="1" id="KW-0812">Transmembrane</keyword>
<sequence length="263" mass="30363">MDTTQGFIGDIFQWTIKVEGQDGQAIRFPELEVTNDTISIRNQTLIHENGKLIGIEFEIVAWDTGDFITPDYALEILKIDGTRDYSISANPVLYSVGSVLNLSENAEYRPLKGPVSVKGIFPLKTVLLSIALFAMLGSMIWTWKQRQDIQYQKLDYTINESPEDRAKRRLRDLDMNGLSKDYYADLSHISREFIETKYFIRTMEMTTEEINQFRFLIPLKDEIFSEWAQFLSEADMVKYAREIPSPEKMSTDKKLISSLISQV</sequence>
<dbReference type="AlphaFoldDB" id="A0A381YS08"/>
<dbReference type="EMBL" id="UINC01018922">
    <property type="protein sequence ID" value="SVA79826.1"/>
    <property type="molecule type" value="Genomic_DNA"/>
</dbReference>
<gene>
    <name evidence="2" type="ORF">METZ01_LOCUS132680</name>
</gene>
<name>A0A381YS08_9ZZZZ</name>
<keyword evidence="1" id="KW-0472">Membrane</keyword>
<reference evidence="2" key="1">
    <citation type="submission" date="2018-05" db="EMBL/GenBank/DDBJ databases">
        <authorList>
            <person name="Lanie J.A."/>
            <person name="Ng W.-L."/>
            <person name="Kazmierczak K.M."/>
            <person name="Andrzejewski T.M."/>
            <person name="Davidsen T.M."/>
            <person name="Wayne K.J."/>
            <person name="Tettelin H."/>
            <person name="Glass J.I."/>
            <person name="Rusch D."/>
            <person name="Podicherti R."/>
            <person name="Tsui H.-C.T."/>
            <person name="Winkler M.E."/>
        </authorList>
    </citation>
    <scope>NUCLEOTIDE SEQUENCE</scope>
</reference>
<evidence type="ECO:0008006" key="3">
    <source>
        <dbReference type="Google" id="ProtNLM"/>
    </source>
</evidence>
<proteinExistence type="predicted"/>
<accession>A0A381YS08</accession>
<evidence type="ECO:0000313" key="2">
    <source>
        <dbReference type="EMBL" id="SVA79826.1"/>
    </source>
</evidence>
<protein>
    <recommendedName>
        <fullName evidence="3">Protein BatD</fullName>
    </recommendedName>
</protein>
<organism evidence="2">
    <name type="scientific">marine metagenome</name>
    <dbReference type="NCBI Taxonomy" id="408172"/>
    <lineage>
        <taxon>unclassified sequences</taxon>
        <taxon>metagenomes</taxon>
        <taxon>ecological metagenomes</taxon>
    </lineage>
</organism>
<feature type="transmembrane region" description="Helical" evidence="1">
    <location>
        <begin position="120"/>
        <end position="143"/>
    </location>
</feature>